<dbReference type="Proteomes" id="UP000008281">
    <property type="component" value="Unassembled WGS sequence"/>
</dbReference>
<dbReference type="SUPFAM" id="SSF54373">
    <property type="entry name" value="FAD-linked reductases, C-terminal domain"/>
    <property type="match status" value="1"/>
</dbReference>
<dbReference type="FunCoup" id="E3MEX3">
    <property type="interactions" value="1230"/>
</dbReference>
<dbReference type="InterPro" id="IPR050281">
    <property type="entry name" value="Flavin_monoamine_oxidase"/>
</dbReference>
<protein>
    <submittedName>
        <fullName evidence="2">CRE-AMX-3 protein</fullName>
    </submittedName>
</protein>
<dbReference type="SUPFAM" id="SSF51905">
    <property type="entry name" value="FAD/NAD(P)-binding domain"/>
    <property type="match status" value="1"/>
</dbReference>
<name>E3MEX3_CAERE</name>
<dbReference type="Pfam" id="PF01593">
    <property type="entry name" value="Amino_oxidase"/>
    <property type="match status" value="1"/>
</dbReference>
<dbReference type="Gene3D" id="3.50.50.60">
    <property type="entry name" value="FAD/NAD(P)-binding domain"/>
    <property type="match status" value="1"/>
</dbReference>
<evidence type="ECO:0000313" key="3">
    <source>
        <dbReference type="Proteomes" id="UP000008281"/>
    </source>
</evidence>
<dbReference type="PANTHER" id="PTHR10742">
    <property type="entry name" value="FLAVIN MONOAMINE OXIDASE"/>
    <property type="match status" value="1"/>
</dbReference>
<dbReference type="EMBL" id="DS268440">
    <property type="protein sequence ID" value="EFP00656.1"/>
    <property type="molecule type" value="Genomic_DNA"/>
</dbReference>
<dbReference type="InterPro" id="IPR002937">
    <property type="entry name" value="Amino_oxidase"/>
</dbReference>
<organism evidence="3">
    <name type="scientific">Caenorhabditis remanei</name>
    <name type="common">Caenorhabditis vulgaris</name>
    <dbReference type="NCBI Taxonomy" id="31234"/>
    <lineage>
        <taxon>Eukaryota</taxon>
        <taxon>Metazoa</taxon>
        <taxon>Ecdysozoa</taxon>
        <taxon>Nematoda</taxon>
        <taxon>Chromadorea</taxon>
        <taxon>Rhabditida</taxon>
        <taxon>Rhabditina</taxon>
        <taxon>Rhabditomorpha</taxon>
        <taxon>Rhabditoidea</taxon>
        <taxon>Rhabditidae</taxon>
        <taxon>Peloderinae</taxon>
        <taxon>Caenorhabditis</taxon>
    </lineage>
</organism>
<dbReference type="AlphaFoldDB" id="E3MEX3"/>
<feature type="domain" description="Amine oxidase" evidence="1">
    <location>
        <begin position="22"/>
        <end position="475"/>
    </location>
</feature>
<accession>E3MEX3</accession>
<dbReference type="OMA" id="RVYPFEY"/>
<dbReference type="Gene3D" id="3.90.660.10">
    <property type="match status" value="1"/>
</dbReference>
<dbReference type="GO" id="GO:0046592">
    <property type="term" value="F:polyamine oxidase activity"/>
    <property type="evidence" value="ECO:0007669"/>
    <property type="project" value="TreeGrafter"/>
</dbReference>
<dbReference type="PANTHER" id="PTHR10742:SF407">
    <property type="entry name" value="AMINE OXIDASE DOMAIN-CONTAINING PROTEIN"/>
    <property type="match status" value="1"/>
</dbReference>
<dbReference type="InParanoid" id="E3MEX3"/>
<dbReference type="OrthoDB" id="5046242at2759"/>
<dbReference type="STRING" id="31234.E3MEX3"/>
<keyword evidence="3" id="KW-1185">Reference proteome</keyword>
<evidence type="ECO:0000313" key="2">
    <source>
        <dbReference type="EMBL" id="EFP00656.1"/>
    </source>
</evidence>
<evidence type="ECO:0000259" key="1">
    <source>
        <dbReference type="Pfam" id="PF01593"/>
    </source>
</evidence>
<proteinExistence type="predicted"/>
<dbReference type="HOGENOM" id="CLU_004498_2_3_1"/>
<dbReference type="eggNOG" id="KOG0685">
    <property type="taxonomic scope" value="Eukaryota"/>
</dbReference>
<gene>
    <name evidence="2" type="primary">Cre-amx-3</name>
    <name evidence="2" type="ORF">CRE_21220</name>
</gene>
<sequence length="482" mass="54860">MIFFLLKTPIFQPKFCIIGAGFAGLRAARHFEQLGADYLLLEGSDRVGGRVYPFEYQNGFLHFGAEYVNGFDNEIYGIVEKLDLLDKFEPRTADLWMLDEGTVTVVDGKQVDGETLKTFHEFVKSLNETLYLESQKSKAFRKSVDSKIDENLDNSSIPDRDLFRKLCGIYKNYFQTEWSSPVQELSLSNLSLWDDGTDDEDSAVLNEYGFQKILEEFKSKIPKDKIRLNSKVININSENPDVKICLESGEILNFDAVIVTSSLGFLKAHHRSLFTPQLPRDKQEVIEKMGFGNNLKVFMEYETPWWSQDTSTIMITSEGKMNDFMVFQPSNWAENILTCWIAGSGPSLVAQLSDSELKNLLDAHLKHNLKSFHVESSVRIYRKNWISDEYALGSYSYLTPGQHGTEDIQTLGEPVIGEEGRLVVVQWVNRYAQATLSIKSYRPLVCFAGEHTDPTMYQTTVGAARSGMREAVRIMKAYFPCE</sequence>
<reference evidence="2" key="1">
    <citation type="submission" date="2007-07" db="EMBL/GenBank/DDBJ databases">
        <title>PCAP assembly of the Caenorhabditis remanei genome.</title>
        <authorList>
            <consortium name="The Caenorhabditis remanei Sequencing Consortium"/>
            <person name="Wilson R.K."/>
        </authorList>
    </citation>
    <scope>NUCLEOTIDE SEQUENCE [LARGE SCALE GENOMIC DNA]</scope>
    <source>
        <strain evidence="2">PB4641</strain>
    </source>
</reference>
<dbReference type="InterPro" id="IPR036188">
    <property type="entry name" value="FAD/NAD-bd_sf"/>
</dbReference>